<protein>
    <submittedName>
        <fullName evidence="1">Uncharacterized protein</fullName>
    </submittedName>
</protein>
<evidence type="ECO:0000313" key="1">
    <source>
        <dbReference type="EMBL" id="CVK31696.1"/>
    </source>
</evidence>
<dbReference type="RefSeq" id="WP_062261616.1">
    <property type="nucleotide sequence ID" value="NZ_LT158599.1"/>
</dbReference>
<dbReference type="EMBL" id="LT158599">
    <property type="protein sequence ID" value="CVK31696.1"/>
    <property type="molecule type" value="Genomic_DNA"/>
</dbReference>
<accession>A0A0X3BHR3</accession>
<reference evidence="1 2" key="1">
    <citation type="submission" date="2016-01" db="EMBL/GenBank/DDBJ databases">
        <authorList>
            <person name="Manzoor S."/>
        </authorList>
    </citation>
    <scope>NUCLEOTIDE SEQUENCE [LARGE SCALE GENOMIC DNA]</scope>
    <source>
        <strain evidence="1">Methanoculleus sp MAB1</strain>
    </source>
</reference>
<name>A0A0X3BHR3_9EURY</name>
<gene>
    <name evidence="1" type="ORF">MMAB1_0479</name>
</gene>
<evidence type="ECO:0000313" key="2">
    <source>
        <dbReference type="Proteomes" id="UP000069850"/>
    </source>
</evidence>
<dbReference type="KEGG" id="mema:MMAB1_0479"/>
<dbReference type="AlphaFoldDB" id="A0A0X3BHR3"/>
<proteinExistence type="predicted"/>
<dbReference type="GeneID" id="56098525"/>
<sequence>MPISRIILGSKKDYALTYLHTGYDDVGLTYFIIYKLGCIRREKSGREFVFIIDRECDLWREG</sequence>
<dbReference type="Proteomes" id="UP000069850">
    <property type="component" value="Chromosome 1"/>
</dbReference>
<organism evidence="1 2">
    <name type="scientific">Methanoculleus bourgensis</name>
    <dbReference type="NCBI Taxonomy" id="83986"/>
    <lineage>
        <taxon>Archaea</taxon>
        <taxon>Methanobacteriati</taxon>
        <taxon>Methanobacteriota</taxon>
        <taxon>Stenosarchaea group</taxon>
        <taxon>Methanomicrobia</taxon>
        <taxon>Methanomicrobiales</taxon>
        <taxon>Methanomicrobiaceae</taxon>
        <taxon>Methanoculleus</taxon>
    </lineage>
</organism>